<dbReference type="Pfam" id="PF13410">
    <property type="entry name" value="GST_C_2"/>
    <property type="match status" value="1"/>
</dbReference>
<sequence>MGICCPKLAPSRHGDDTLSSKPSTVVPTSSCPTLRETTHNMTTYAEAKRIPRVQLIGDKFCPFTLRVLIALQFKGIHVDAAWLTPEDLRNPNRIITASPNGKYPVLQNGLHRLISSTSAMLDYIEETFQYPTLIPSHIKGEVIKWASFIRDEFTPTLAQLIHDGNPVVQQRMTQDLKSAFAELNNGKRQHGKQGRFFSGSQFTLVDVYLIPTLLQVDVAKFFRGVSIDTVNSHLLSYSRAMHSFPNYAPVRVDMDLLKEAVAKLLFERDSLPFVVMTMLQHRSILRHMKKLVVLADELLVNKLASEVGQFGTLGAVPGKHVHLLWKMDGRLVDLMQEHAQMEERVLFPAIDSRGQGMTGTALTDHARDLPVMNGIREDIKGVMALERDCADYLEGLQALSTRLRAFQENTVDHYHEEERDLLPKLNVIDLATKKQDELMVQCFGIMEDSHGRLLPFLLQGMEPHEVIQYLELLKKSFEGGKSRLFTGILFCLENADEEFKDVCKTAQERIIEMMALENAKTAGS</sequence>
<evidence type="ECO:0000313" key="6">
    <source>
        <dbReference type="EnsemblPlants" id="Pp3c16_23090V3.1"/>
    </source>
</evidence>
<dbReference type="PANTHER" id="PTHR35739:SF1">
    <property type="entry name" value="OS01G0861700 PROTEIN"/>
    <property type="match status" value="1"/>
</dbReference>
<keyword evidence="4" id="KW-0808">Transferase</keyword>
<dbReference type="eggNOG" id="ENOG502QU1N">
    <property type="taxonomic scope" value="Eukaryota"/>
</dbReference>
<dbReference type="CDD" id="cd12108">
    <property type="entry name" value="Hr-like"/>
    <property type="match status" value="1"/>
</dbReference>
<feature type="compositionally biased region" description="Low complexity" evidence="1">
    <location>
        <begin position="19"/>
        <end position="32"/>
    </location>
</feature>
<dbReference type="Pfam" id="PF01814">
    <property type="entry name" value="Hemerythrin"/>
    <property type="match status" value="1"/>
</dbReference>
<dbReference type="EnsemblPlants" id="Pp3c16_23090V3.2">
    <property type="protein sequence ID" value="Pp3c16_23090V3.2"/>
    <property type="gene ID" value="Pp3c16_23090"/>
</dbReference>
<reference evidence="4" key="3">
    <citation type="submission" date="2012-11" db="EMBL/GenBank/DDBJ databases">
        <title>The phylogenetic status and pathogenicity of a new isolate of Metarhizium sp. from a fruit beetle larvae in Japan.</title>
        <authorList>
            <person name="Nishi O."/>
            <person name="Iiyama K."/>
            <person name="Yasunaga-Aoki C."/>
            <person name="Shimizu S."/>
        </authorList>
    </citation>
    <scope>NUCLEOTIDE SEQUENCE</scope>
</reference>
<evidence type="ECO:0000313" key="4">
    <source>
        <dbReference type="EMBL" id="AFZ39156.1"/>
    </source>
</evidence>
<dbReference type="Gene3D" id="1.20.1050.10">
    <property type="match status" value="1"/>
</dbReference>
<dbReference type="PROSITE" id="PS50405">
    <property type="entry name" value="GST_CTER"/>
    <property type="match status" value="1"/>
</dbReference>
<dbReference type="Gramene" id="Pp3c16_23090V3.2">
    <property type="protein sequence ID" value="Pp3c16_23090V3.2"/>
    <property type="gene ID" value="Pp3c16_23090"/>
</dbReference>
<dbReference type="Gramene" id="Pp3c16_23090V3.1">
    <property type="protein sequence ID" value="Pp3c16_23090V3.1"/>
    <property type="gene ID" value="Pp3c16_23090"/>
</dbReference>
<dbReference type="PROSITE" id="PS50404">
    <property type="entry name" value="GST_NTER"/>
    <property type="match status" value="1"/>
</dbReference>
<keyword evidence="7" id="KW-1185">Reference proteome</keyword>
<reference evidence="4" key="2">
    <citation type="journal article" date="2012" name="Plant Physiol.">
        <title>Functional Divergence of the GST Supergene Family in Physcomitrella patens Reveals Complex Patterns of Large Gene Family Evolution in Land Plants.</title>
        <authorList>
            <person name="Liu Y.J."/>
            <person name="Han X.M."/>
            <person name="Ren L.L."/>
            <person name="Yang H.L."/>
            <person name="Zeng Q.Y."/>
        </authorList>
    </citation>
    <scope>NUCLEOTIDE SEQUENCE</scope>
</reference>
<evidence type="ECO:0000259" key="3">
    <source>
        <dbReference type="PROSITE" id="PS50405"/>
    </source>
</evidence>
<gene>
    <name evidence="4" type="primary">GSTH8</name>
    <name evidence="6" type="synonym">LOC112293361</name>
    <name evidence="5" type="ORF">PHYPA_021373</name>
</gene>
<dbReference type="HOGENOM" id="CLU_530416_0_0_1"/>
<dbReference type="PANTHER" id="PTHR35739">
    <property type="entry name" value="OS01G0861700 PROTEIN"/>
    <property type="match status" value="1"/>
</dbReference>
<name>A9RED4_PHYPA</name>
<dbReference type="InterPro" id="IPR004045">
    <property type="entry name" value="Glutathione_S-Trfase_N"/>
</dbReference>
<accession>A9RED4</accession>
<dbReference type="OMA" id="PVRVDMD"/>
<dbReference type="Proteomes" id="UP000006727">
    <property type="component" value="Chromosome 16"/>
</dbReference>
<dbReference type="Gene3D" id="1.20.120.520">
    <property type="entry name" value="nmb1532 protein domain like"/>
    <property type="match status" value="1"/>
</dbReference>
<dbReference type="InterPro" id="IPR036249">
    <property type="entry name" value="Thioredoxin-like_sf"/>
</dbReference>
<reference evidence="5 7" key="1">
    <citation type="journal article" date="2008" name="Science">
        <title>The Physcomitrella genome reveals evolutionary insights into the conquest of land by plants.</title>
        <authorList>
            <person name="Rensing S."/>
            <person name="Lang D."/>
            <person name="Zimmer A."/>
            <person name="Terry A."/>
            <person name="Salamov A."/>
            <person name="Shapiro H."/>
            <person name="Nishiyama T."/>
            <person name="Perroud P.-F."/>
            <person name="Lindquist E."/>
            <person name="Kamisugi Y."/>
            <person name="Tanahashi T."/>
            <person name="Sakakibara K."/>
            <person name="Fujita T."/>
            <person name="Oishi K."/>
            <person name="Shin-I T."/>
            <person name="Kuroki Y."/>
            <person name="Toyoda A."/>
            <person name="Suzuki Y."/>
            <person name="Hashimoto A."/>
            <person name="Yamaguchi K."/>
            <person name="Sugano A."/>
            <person name="Kohara Y."/>
            <person name="Fujiyama A."/>
            <person name="Anterola A."/>
            <person name="Aoki S."/>
            <person name="Ashton N."/>
            <person name="Barbazuk W.B."/>
            <person name="Barker E."/>
            <person name="Bennetzen J."/>
            <person name="Bezanilla M."/>
            <person name="Blankenship R."/>
            <person name="Cho S.H."/>
            <person name="Dutcher S."/>
            <person name="Estelle M."/>
            <person name="Fawcett J.A."/>
            <person name="Gundlach H."/>
            <person name="Hanada K."/>
            <person name="Heyl A."/>
            <person name="Hicks K.A."/>
            <person name="Hugh J."/>
            <person name="Lohr M."/>
            <person name="Mayer K."/>
            <person name="Melkozernov A."/>
            <person name="Murata T."/>
            <person name="Nelson D."/>
            <person name="Pils B."/>
            <person name="Prigge M."/>
            <person name="Reiss B."/>
            <person name="Renner T."/>
            <person name="Rombauts S."/>
            <person name="Rushton P."/>
            <person name="Sanderfoot A."/>
            <person name="Schween G."/>
            <person name="Shiu S.-H."/>
            <person name="Stueber K."/>
            <person name="Theodoulou F.L."/>
            <person name="Tu H."/>
            <person name="Van de Peer Y."/>
            <person name="Verrier P.J."/>
            <person name="Waters E."/>
            <person name="Wood A."/>
            <person name="Yang L."/>
            <person name="Cove D."/>
            <person name="Cuming A."/>
            <person name="Hasebe M."/>
            <person name="Lucas S."/>
            <person name="Mishler D.B."/>
            <person name="Reski R."/>
            <person name="Grigoriev I."/>
            <person name="Quatrano R.S."/>
            <person name="Boore J.L."/>
        </authorList>
    </citation>
    <scope>NUCLEOTIDE SEQUENCE [LARGE SCALE GENOMIC DNA]</scope>
    <source>
        <strain evidence="6 7">cv. Gransden 2004</strain>
    </source>
</reference>
<dbReference type="InterPro" id="IPR012312">
    <property type="entry name" value="Hemerythrin-like"/>
</dbReference>
<reference evidence="6" key="5">
    <citation type="submission" date="2020-12" db="UniProtKB">
        <authorList>
            <consortium name="EnsemblPlants"/>
        </authorList>
    </citation>
    <scope>IDENTIFICATION</scope>
</reference>
<feature type="region of interest" description="Disordered" evidence="1">
    <location>
        <begin position="9"/>
        <end position="32"/>
    </location>
</feature>
<dbReference type="InterPro" id="IPR036282">
    <property type="entry name" value="Glutathione-S-Trfase_C_sf"/>
</dbReference>
<dbReference type="InterPro" id="IPR010987">
    <property type="entry name" value="Glutathione-S-Trfase_C-like"/>
</dbReference>
<dbReference type="Gene3D" id="3.40.30.10">
    <property type="entry name" value="Glutaredoxin"/>
    <property type="match status" value="1"/>
</dbReference>
<evidence type="ECO:0000256" key="1">
    <source>
        <dbReference type="SAM" id="MobiDB-lite"/>
    </source>
</evidence>
<feature type="domain" description="GST N-terminal" evidence="2">
    <location>
        <begin position="51"/>
        <end position="132"/>
    </location>
</feature>
<proteinExistence type="evidence at transcript level"/>
<dbReference type="CDD" id="cd00299">
    <property type="entry name" value="GST_C_family"/>
    <property type="match status" value="1"/>
</dbReference>
<dbReference type="Pfam" id="PF13417">
    <property type="entry name" value="GST_N_3"/>
    <property type="match status" value="1"/>
</dbReference>
<evidence type="ECO:0000313" key="7">
    <source>
        <dbReference type="Proteomes" id="UP000006727"/>
    </source>
</evidence>
<dbReference type="PaxDb" id="3218-PP1S4_265V6.1"/>
<dbReference type="CDD" id="cd00570">
    <property type="entry name" value="GST_N_family"/>
    <property type="match status" value="1"/>
</dbReference>
<reference evidence="5 7" key="4">
    <citation type="journal article" date="2018" name="Plant J.">
        <title>The Physcomitrella patens chromosome-scale assembly reveals moss genome structure and evolution.</title>
        <authorList>
            <person name="Lang D."/>
            <person name="Ullrich K.K."/>
            <person name="Murat F."/>
            <person name="Fuchs J."/>
            <person name="Jenkins J."/>
            <person name="Haas F.B."/>
            <person name="Piednoel M."/>
            <person name="Gundlach H."/>
            <person name="Van Bel M."/>
            <person name="Meyberg R."/>
            <person name="Vives C."/>
            <person name="Morata J."/>
            <person name="Symeonidi A."/>
            <person name="Hiss M."/>
            <person name="Muchero W."/>
            <person name="Kamisugi Y."/>
            <person name="Saleh O."/>
            <person name="Blanc G."/>
            <person name="Decker E.L."/>
            <person name="van Gessel N."/>
            <person name="Grimwood J."/>
            <person name="Hayes R.D."/>
            <person name="Graham S.W."/>
            <person name="Gunter L.E."/>
            <person name="McDaniel S.F."/>
            <person name="Hoernstein S.N.W."/>
            <person name="Larsson A."/>
            <person name="Li F.W."/>
            <person name="Perroud P.F."/>
            <person name="Phillips J."/>
            <person name="Ranjan P."/>
            <person name="Rokshar D.S."/>
            <person name="Rothfels C.J."/>
            <person name="Schneider L."/>
            <person name="Shu S."/>
            <person name="Stevenson D.W."/>
            <person name="Thummler F."/>
            <person name="Tillich M."/>
            <person name="Villarreal Aguilar J.C."/>
            <person name="Widiez T."/>
            <person name="Wong G.K."/>
            <person name="Wymore A."/>
            <person name="Zhang Y."/>
            <person name="Zimmer A.D."/>
            <person name="Quatrano R.S."/>
            <person name="Mayer K.F.X."/>
            <person name="Goodstein D."/>
            <person name="Casacuberta J.M."/>
            <person name="Vandepoele K."/>
            <person name="Reski R."/>
            <person name="Cuming A.C."/>
            <person name="Tuskan G.A."/>
            <person name="Maumus F."/>
            <person name="Salse J."/>
            <person name="Schmutz J."/>
            <person name="Rensing S.A."/>
        </authorList>
    </citation>
    <scope>NUCLEOTIDE SEQUENCE [LARGE SCALE GENOMIC DNA]</scope>
    <source>
        <strain evidence="6 7">cv. Gransden 2004</strain>
    </source>
</reference>
<dbReference type="SUPFAM" id="SSF47616">
    <property type="entry name" value="GST C-terminal domain-like"/>
    <property type="match status" value="1"/>
</dbReference>
<protein>
    <submittedName>
        <fullName evidence="4">Hemerythrin class glutathione S-transferase</fullName>
    </submittedName>
</protein>
<dbReference type="GO" id="GO:0016740">
    <property type="term" value="F:transferase activity"/>
    <property type="evidence" value="ECO:0007669"/>
    <property type="project" value="UniProtKB-KW"/>
</dbReference>
<dbReference type="EMBL" id="KC119492">
    <property type="protein sequence ID" value="AFZ39156.1"/>
    <property type="molecule type" value="mRNA"/>
</dbReference>
<dbReference type="OrthoDB" id="4951845at2759"/>
<feature type="domain" description="GST C-terminal" evidence="3">
    <location>
        <begin position="135"/>
        <end position="264"/>
    </location>
</feature>
<dbReference type="EMBL" id="ABEU02000016">
    <property type="protein sequence ID" value="PNR38262.1"/>
    <property type="molecule type" value="Genomic_DNA"/>
</dbReference>
<evidence type="ECO:0000259" key="2">
    <source>
        <dbReference type="PROSITE" id="PS50404"/>
    </source>
</evidence>
<accession>K9Y438</accession>
<evidence type="ECO:0000313" key="5">
    <source>
        <dbReference type="EMBL" id="PNR38262.1"/>
    </source>
</evidence>
<dbReference type="EnsemblPlants" id="Pp3c16_23090V3.1">
    <property type="protein sequence ID" value="Pp3c16_23090V3.1"/>
    <property type="gene ID" value="Pp3c16_23090"/>
</dbReference>
<dbReference type="SUPFAM" id="SSF52833">
    <property type="entry name" value="Thioredoxin-like"/>
    <property type="match status" value="1"/>
</dbReference>
<organism evidence="4">
    <name type="scientific">Physcomitrium patens</name>
    <name type="common">Spreading-leaved earth moss</name>
    <name type="synonym">Physcomitrella patens</name>
    <dbReference type="NCBI Taxonomy" id="3218"/>
    <lineage>
        <taxon>Eukaryota</taxon>
        <taxon>Viridiplantae</taxon>
        <taxon>Streptophyta</taxon>
        <taxon>Embryophyta</taxon>
        <taxon>Bryophyta</taxon>
        <taxon>Bryophytina</taxon>
        <taxon>Bryopsida</taxon>
        <taxon>Funariidae</taxon>
        <taxon>Funariales</taxon>
        <taxon>Funariaceae</taxon>
        <taxon>Physcomitrium</taxon>
    </lineage>
</organism>
<dbReference type="AlphaFoldDB" id="A9RED4"/>